<evidence type="ECO:0000256" key="1">
    <source>
        <dbReference type="ARBA" id="ARBA00022737"/>
    </source>
</evidence>
<protein>
    <recommendedName>
        <fullName evidence="5">Pentatricopeptide repeat-containing protein</fullName>
    </recommendedName>
</protein>
<dbReference type="PANTHER" id="PTHR47926:SF347">
    <property type="entry name" value="PENTATRICOPEPTIDE REPEAT-CONTAINING PROTEIN"/>
    <property type="match status" value="1"/>
</dbReference>
<evidence type="ECO:0000313" key="3">
    <source>
        <dbReference type="EMBL" id="VVB11828.1"/>
    </source>
</evidence>
<dbReference type="InterPro" id="IPR011990">
    <property type="entry name" value="TPR-like_helical_dom_sf"/>
</dbReference>
<reference evidence="3" key="1">
    <citation type="submission" date="2019-07" db="EMBL/GenBank/DDBJ databases">
        <authorList>
            <person name="Dittberner H."/>
        </authorList>
    </citation>
    <scope>NUCLEOTIDE SEQUENCE [LARGE SCALE GENOMIC DNA]</scope>
</reference>
<name>A0A565CDR2_9BRAS</name>
<accession>A0A565CDR2</accession>
<evidence type="ECO:0000256" key="2">
    <source>
        <dbReference type="PROSITE-ProRule" id="PRU00708"/>
    </source>
</evidence>
<keyword evidence="4" id="KW-1185">Reference proteome</keyword>
<dbReference type="GO" id="GO:0003723">
    <property type="term" value="F:RNA binding"/>
    <property type="evidence" value="ECO:0007669"/>
    <property type="project" value="InterPro"/>
</dbReference>
<dbReference type="InterPro" id="IPR002885">
    <property type="entry name" value="PPR_rpt"/>
</dbReference>
<evidence type="ECO:0008006" key="5">
    <source>
        <dbReference type="Google" id="ProtNLM"/>
    </source>
</evidence>
<dbReference type="InterPro" id="IPR046960">
    <property type="entry name" value="PPR_At4g14850-like_plant"/>
</dbReference>
<dbReference type="GO" id="GO:0009451">
    <property type="term" value="P:RNA modification"/>
    <property type="evidence" value="ECO:0007669"/>
    <property type="project" value="InterPro"/>
</dbReference>
<dbReference type="PROSITE" id="PS51375">
    <property type="entry name" value="PPR"/>
    <property type="match status" value="1"/>
</dbReference>
<proteinExistence type="predicted"/>
<dbReference type="AlphaFoldDB" id="A0A565CDR2"/>
<organism evidence="3 4">
    <name type="scientific">Arabis nemorensis</name>
    <dbReference type="NCBI Taxonomy" id="586526"/>
    <lineage>
        <taxon>Eukaryota</taxon>
        <taxon>Viridiplantae</taxon>
        <taxon>Streptophyta</taxon>
        <taxon>Embryophyta</taxon>
        <taxon>Tracheophyta</taxon>
        <taxon>Spermatophyta</taxon>
        <taxon>Magnoliopsida</taxon>
        <taxon>eudicotyledons</taxon>
        <taxon>Gunneridae</taxon>
        <taxon>Pentapetalae</taxon>
        <taxon>rosids</taxon>
        <taxon>malvids</taxon>
        <taxon>Brassicales</taxon>
        <taxon>Brassicaceae</taxon>
        <taxon>Arabideae</taxon>
        <taxon>Arabis</taxon>
    </lineage>
</organism>
<comment type="caution">
    <text evidence="3">The sequence shown here is derived from an EMBL/GenBank/DDBJ whole genome shotgun (WGS) entry which is preliminary data.</text>
</comment>
<feature type="repeat" description="PPR" evidence="2">
    <location>
        <begin position="149"/>
        <end position="183"/>
    </location>
</feature>
<dbReference type="Pfam" id="PF01535">
    <property type="entry name" value="PPR"/>
    <property type="match status" value="1"/>
</dbReference>
<dbReference type="EMBL" id="CABITT030000007">
    <property type="protein sequence ID" value="VVB11828.1"/>
    <property type="molecule type" value="Genomic_DNA"/>
</dbReference>
<dbReference type="Proteomes" id="UP000489600">
    <property type="component" value="Unassembled WGS sequence"/>
</dbReference>
<gene>
    <name evidence="3" type="ORF">ANE_LOCUS22272</name>
</gene>
<sequence>MEWYAENNQFDQVFMLFHCHDSNAAGQVHVFSVKLGFDRNPFPTVCNVLVKSYFEIGRRDVACVVFEQNKGKDSVLFQHPYYMGFLKAVVGLHGFVLGHQLHGLAVTTGFSRDVSAGNQIGRQVHCQAIVAMADSTPHVGNSFRLSQQSTVSWTALLSRYVQKGLHGAGLKLFTKMQGANLQADQTNFFATVLRASASFASLLTEMQFPGKL</sequence>
<dbReference type="PANTHER" id="PTHR47926">
    <property type="entry name" value="PENTATRICOPEPTIDE REPEAT-CONTAINING PROTEIN"/>
    <property type="match status" value="1"/>
</dbReference>
<dbReference type="Gene3D" id="1.25.40.10">
    <property type="entry name" value="Tetratricopeptide repeat domain"/>
    <property type="match status" value="1"/>
</dbReference>
<keyword evidence="1" id="KW-0677">Repeat</keyword>
<evidence type="ECO:0000313" key="4">
    <source>
        <dbReference type="Proteomes" id="UP000489600"/>
    </source>
</evidence>